<keyword evidence="1" id="KW-1133">Transmembrane helix</keyword>
<accession>A0A8S5SDU2</accession>
<keyword evidence="1" id="KW-0472">Membrane</keyword>
<feature type="transmembrane region" description="Helical" evidence="1">
    <location>
        <begin position="20"/>
        <end position="41"/>
    </location>
</feature>
<evidence type="ECO:0000313" key="2">
    <source>
        <dbReference type="EMBL" id="DAF48955.1"/>
    </source>
</evidence>
<evidence type="ECO:0000256" key="1">
    <source>
        <dbReference type="SAM" id="Phobius"/>
    </source>
</evidence>
<organism evidence="2">
    <name type="scientific">Siphoviridae sp. ctnpt50</name>
    <dbReference type="NCBI Taxonomy" id="2827941"/>
    <lineage>
        <taxon>Viruses</taxon>
        <taxon>Duplodnaviria</taxon>
        <taxon>Heunggongvirae</taxon>
        <taxon>Uroviricota</taxon>
        <taxon>Caudoviricetes</taxon>
    </lineage>
</organism>
<sequence>MNWTSEKSGVQKGKDMLKNILDLIILIITIFCGKDVFVDFWKMCYENIKHSDDSESGTRFPNGKRYDLYNFKTRLYIDMEGLAVFLYLSVSMLVIGNFFGLSRIWVFADILIDKIFSILCPFSIASFLPSFKNKIYDQFISIDDILKMKKDPELIKKHLVQKRRFLMPDEIRELNKHFYHDQTIDWIEENGFIEVDFALREAQDKTEEG</sequence>
<protein>
    <submittedName>
        <fullName evidence="2">Uncharacterized protein</fullName>
    </submittedName>
</protein>
<reference evidence="2" key="1">
    <citation type="journal article" date="2021" name="Proc. Natl. Acad. Sci. U.S.A.">
        <title>A Catalog of Tens of Thousands of Viruses from Human Metagenomes Reveals Hidden Associations with Chronic Diseases.</title>
        <authorList>
            <person name="Tisza M.J."/>
            <person name="Buck C.B."/>
        </authorList>
    </citation>
    <scope>NUCLEOTIDE SEQUENCE</scope>
    <source>
        <strain evidence="2">Ctnpt50</strain>
    </source>
</reference>
<feature type="transmembrane region" description="Helical" evidence="1">
    <location>
        <begin position="81"/>
        <end position="99"/>
    </location>
</feature>
<proteinExistence type="predicted"/>
<name>A0A8S5SDU2_9CAUD</name>
<keyword evidence="1" id="KW-0812">Transmembrane</keyword>
<dbReference type="EMBL" id="BK032577">
    <property type="protein sequence ID" value="DAF48955.1"/>
    <property type="molecule type" value="Genomic_DNA"/>
</dbReference>